<accession>K6WHL5</accession>
<protein>
    <recommendedName>
        <fullName evidence="1">Metallo-beta-lactamase domain-containing protein</fullName>
    </recommendedName>
</protein>
<gene>
    <name evidence="2" type="ORF">GORHZ_141_00270</name>
</gene>
<comment type="caution">
    <text evidence="2">The sequence shown here is derived from an EMBL/GenBank/DDBJ whole genome shotgun (WGS) entry which is preliminary data.</text>
</comment>
<proteinExistence type="predicted"/>
<dbReference type="CDD" id="cd07721">
    <property type="entry name" value="yflN-like_MBL-fold"/>
    <property type="match status" value="1"/>
</dbReference>
<dbReference type="STRING" id="1108045.GORHZ_141_00270"/>
<dbReference type="PANTHER" id="PTHR42951:SF17">
    <property type="entry name" value="METALLO-BETA-LACTAMASE DOMAIN-CONTAINING PROTEIN"/>
    <property type="match status" value="1"/>
</dbReference>
<sequence>MTAGKVTHVAEDVFAVRLGRGPLASNVYLVGSGEDWVLVDTGWAGNHMAIREAAASVFGPTKPPAAILLTHIHPDHSGSAGELARDWQVPVFAHADEVPMAAGKYLPEYSMPLDRWIVDPILRLLPAGTRARIEAGNDITDVVQALPANGEVPGLPDWHVVPAPGHTPGHVAYLRRRDRVVICGDAVLTVDVNSVIGVLAGRERLCGPPWYTTWDRQTARESIAALAALHPRILAPGHGPARGVENAALQALARDG</sequence>
<dbReference type="SMART" id="SM00849">
    <property type="entry name" value="Lactamase_B"/>
    <property type="match status" value="1"/>
</dbReference>
<dbReference type="Pfam" id="PF00753">
    <property type="entry name" value="Lactamase_B"/>
    <property type="match status" value="1"/>
</dbReference>
<dbReference type="EMBL" id="BAHC01000141">
    <property type="protein sequence ID" value="GAB91652.1"/>
    <property type="molecule type" value="Genomic_DNA"/>
</dbReference>
<dbReference type="RefSeq" id="WP_006335386.1">
    <property type="nucleotide sequence ID" value="NZ_BAHC01000141.1"/>
</dbReference>
<dbReference type="PANTHER" id="PTHR42951">
    <property type="entry name" value="METALLO-BETA-LACTAMASE DOMAIN-CONTAINING"/>
    <property type="match status" value="1"/>
</dbReference>
<dbReference type="InterPro" id="IPR036866">
    <property type="entry name" value="RibonucZ/Hydroxyglut_hydro"/>
</dbReference>
<dbReference type="Proteomes" id="UP000008363">
    <property type="component" value="Unassembled WGS sequence"/>
</dbReference>
<dbReference type="InterPro" id="IPR001279">
    <property type="entry name" value="Metallo-B-lactamas"/>
</dbReference>
<evidence type="ECO:0000259" key="1">
    <source>
        <dbReference type="SMART" id="SM00849"/>
    </source>
</evidence>
<keyword evidence="3" id="KW-1185">Reference proteome</keyword>
<name>K6WHL5_9ACTN</name>
<dbReference type="SUPFAM" id="SSF56281">
    <property type="entry name" value="Metallo-hydrolase/oxidoreductase"/>
    <property type="match status" value="1"/>
</dbReference>
<reference evidence="2 3" key="1">
    <citation type="submission" date="2012-08" db="EMBL/GenBank/DDBJ databases">
        <title>Whole genome shotgun sequence of Gordonia rhizosphera NBRC 16068.</title>
        <authorList>
            <person name="Takarada H."/>
            <person name="Isaki S."/>
            <person name="Hosoyama A."/>
            <person name="Tsuchikane K."/>
            <person name="Katsumata H."/>
            <person name="Baba S."/>
            <person name="Ohji S."/>
            <person name="Yamazaki S."/>
            <person name="Fujita N."/>
        </authorList>
    </citation>
    <scope>NUCLEOTIDE SEQUENCE [LARGE SCALE GENOMIC DNA]</scope>
    <source>
        <strain evidence="2 3">NBRC 16068</strain>
    </source>
</reference>
<feature type="domain" description="Metallo-beta-lactamase" evidence="1">
    <location>
        <begin position="24"/>
        <end position="238"/>
    </location>
</feature>
<evidence type="ECO:0000313" key="3">
    <source>
        <dbReference type="Proteomes" id="UP000008363"/>
    </source>
</evidence>
<dbReference type="AlphaFoldDB" id="K6WHL5"/>
<dbReference type="Gene3D" id="3.60.15.10">
    <property type="entry name" value="Ribonuclease Z/Hydroxyacylglutathione hydrolase-like"/>
    <property type="match status" value="1"/>
</dbReference>
<evidence type="ECO:0000313" key="2">
    <source>
        <dbReference type="EMBL" id="GAB91652.1"/>
    </source>
</evidence>
<organism evidence="2 3">
    <name type="scientific">Gordonia rhizosphera NBRC 16068</name>
    <dbReference type="NCBI Taxonomy" id="1108045"/>
    <lineage>
        <taxon>Bacteria</taxon>
        <taxon>Bacillati</taxon>
        <taxon>Actinomycetota</taxon>
        <taxon>Actinomycetes</taxon>
        <taxon>Mycobacteriales</taxon>
        <taxon>Gordoniaceae</taxon>
        <taxon>Gordonia</taxon>
    </lineage>
</organism>
<dbReference type="eggNOG" id="COG0491">
    <property type="taxonomic scope" value="Bacteria"/>
</dbReference>
<dbReference type="InterPro" id="IPR050855">
    <property type="entry name" value="NDM-1-like"/>
</dbReference>